<organism evidence="1 2">
    <name type="scientific">Paenibacillus qinlingensis</name>
    <dbReference type="NCBI Taxonomy" id="1837343"/>
    <lineage>
        <taxon>Bacteria</taxon>
        <taxon>Bacillati</taxon>
        <taxon>Bacillota</taxon>
        <taxon>Bacilli</taxon>
        <taxon>Bacillales</taxon>
        <taxon>Paenibacillaceae</taxon>
        <taxon>Paenibacillus</taxon>
    </lineage>
</organism>
<dbReference type="RefSeq" id="WP_310500701.1">
    <property type="nucleotide sequence ID" value="NZ_JAVDSB010000009.1"/>
</dbReference>
<accession>A0ABU1P1V8</accession>
<sequence length="402" mass="46720">MLAIKNELVKAERLTQEDAHYFFGYYDTPAWSLSDRYHLCHKVDFMDRLPYAADSATVGYIDMLDHAFHPVAETTAWNFQQGSMLQWHPAFPEEEIIYNSWNGETYRGTVQNIHTGASRQLELPVANVDPTGTYAVSINFDRMFDFRPGYGYAGREDLFKEVPHSTDDGIFLIDLATGESRLVVSLQQIWDFTKSRFGDQDKKLLINHITFNTDGSRLVFLVRYFPEPGEMWGTAIMTVNRDGSDLFLLSDYSYASHYHWRDRVNIVFHSRGAESSDAGDQLYVLKDLTHEAEMIDSTFFLRDGHCSYSPDRQFMLYDSYPDTDGYRHLYLYFLENKCGVTLGSYYSLPDIEGDIRCDLHPRWNRAGTHISFDSTHEGRRHVYAMDLRKVMEQMSLVRECER</sequence>
<evidence type="ECO:0000313" key="1">
    <source>
        <dbReference type="EMBL" id="MDR6553217.1"/>
    </source>
</evidence>
<dbReference type="EMBL" id="JAVDSB010000009">
    <property type="protein sequence ID" value="MDR6553217.1"/>
    <property type="molecule type" value="Genomic_DNA"/>
</dbReference>
<name>A0ABU1P1V8_9BACL</name>
<keyword evidence="2" id="KW-1185">Reference proteome</keyword>
<dbReference type="Gene3D" id="2.130.10.10">
    <property type="entry name" value="YVTN repeat-like/Quinoprotein amine dehydrogenase"/>
    <property type="match status" value="1"/>
</dbReference>
<reference evidence="1 2" key="1">
    <citation type="submission" date="2023-07" db="EMBL/GenBank/DDBJ databases">
        <title>Sorghum-associated microbial communities from plants grown in Nebraska, USA.</title>
        <authorList>
            <person name="Schachtman D."/>
        </authorList>
    </citation>
    <scope>NUCLEOTIDE SEQUENCE [LARGE SCALE GENOMIC DNA]</scope>
    <source>
        <strain evidence="1 2">CC258</strain>
    </source>
</reference>
<comment type="caution">
    <text evidence="1">The sequence shown here is derived from an EMBL/GenBank/DDBJ whole genome shotgun (WGS) entry which is preliminary data.</text>
</comment>
<protein>
    <submittedName>
        <fullName evidence="1">Uncharacterized protein</fullName>
    </submittedName>
</protein>
<evidence type="ECO:0000313" key="2">
    <source>
        <dbReference type="Proteomes" id="UP001267290"/>
    </source>
</evidence>
<proteinExistence type="predicted"/>
<dbReference type="Proteomes" id="UP001267290">
    <property type="component" value="Unassembled WGS sequence"/>
</dbReference>
<dbReference type="InterPro" id="IPR015943">
    <property type="entry name" value="WD40/YVTN_repeat-like_dom_sf"/>
</dbReference>
<gene>
    <name evidence="1" type="ORF">J2736_004424</name>
</gene>
<dbReference type="SUPFAM" id="SSF82171">
    <property type="entry name" value="DPP6 N-terminal domain-like"/>
    <property type="match status" value="1"/>
</dbReference>